<feature type="domain" description="DinB-like" evidence="1">
    <location>
        <begin position="21"/>
        <end position="174"/>
    </location>
</feature>
<dbReference type="EMBL" id="JAKZGO010000002">
    <property type="protein sequence ID" value="MCH7412363.1"/>
    <property type="molecule type" value="Genomic_DNA"/>
</dbReference>
<sequence>MSQSKKFISELEEITKGVKNSFSTLEDDLLFKKPNAGTWSIAENLEHLIILNSSYFPIFEKVKKGTLQRAFISKIGFFTKMFGNMIYKSVSDGGKKKVKTFPLWEPKLYSDQDEAILEKFYDHQKLLIQKIREMEPFLGKGIIIHSPANKFVVYSLDKALEIIVAHEKRHLEQAKMLIFLT</sequence>
<keyword evidence="3" id="KW-1185">Reference proteome</keyword>
<dbReference type="InterPro" id="IPR034660">
    <property type="entry name" value="DinB/YfiT-like"/>
</dbReference>
<dbReference type="RefSeq" id="WP_241409948.1">
    <property type="nucleotide sequence ID" value="NZ_JAKZGO010000002.1"/>
</dbReference>
<gene>
    <name evidence="2" type="ORF">MM213_02620</name>
</gene>
<protein>
    <submittedName>
        <fullName evidence="2">DinB family protein</fullName>
    </submittedName>
</protein>
<dbReference type="Gene3D" id="1.20.120.450">
    <property type="entry name" value="dinb family like domain"/>
    <property type="match status" value="1"/>
</dbReference>
<comment type="caution">
    <text evidence="2">The sequence shown here is derived from an EMBL/GenBank/DDBJ whole genome shotgun (WGS) entry which is preliminary data.</text>
</comment>
<accession>A0ABS9V7L9</accession>
<evidence type="ECO:0000259" key="1">
    <source>
        <dbReference type="Pfam" id="PF12867"/>
    </source>
</evidence>
<organism evidence="2 3">
    <name type="scientific">Belliella alkalica</name>
    <dbReference type="NCBI Taxonomy" id="1730871"/>
    <lineage>
        <taxon>Bacteria</taxon>
        <taxon>Pseudomonadati</taxon>
        <taxon>Bacteroidota</taxon>
        <taxon>Cytophagia</taxon>
        <taxon>Cytophagales</taxon>
        <taxon>Cyclobacteriaceae</taxon>
        <taxon>Belliella</taxon>
    </lineage>
</organism>
<dbReference type="InterPro" id="IPR024775">
    <property type="entry name" value="DinB-like"/>
</dbReference>
<dbReference type="SUPFAM" id="SSF109854">
    <property type="entry name" value="DinB/YfiT-like putative metalloenzymes"/>
    <property type="match status" value="1"/>
</dbReference>
<dbReference type="Proteomes" id="UP001165430">
    <property type="component" value="Unassembled WGS sequence"/>
</dbReference>
<dbReference type="Pfam" id="PF12867">
    <property type="entry name" value="DinB_2"/>
    <property type="match status" value="1"/>
</dbReference>
<evidence type="ECO:0000313" key="3">
    <source>
        <dbReference type="Proteomes" id="UP001165430"/>
    </source>
</evidence>
<name>A0ABS9V7L9_9BACT</name>
<proteinExistence type="predicted"/>
<reference evidence="2" key="1">
    <citation type="submission" date="2022-03" db="EMBL/GenBank/DDBJ databases">
        <title>De novo assembled genomes of Belliella spp. (Cyclobacteriaceae) strains.</title>
        <authorList>
            <person name="Szabo A."/>
            <person name="Korponai K."/>
            <person name="Felfoldi T."/>
        </authorList>
    </citation>
    <scope>NUCLEOTIDE SEQUENCE</scope>
    <source>
        <strain evidence="2">DSM 111903</strain>
    </source>
</reference>
<evidence type="ECO:0000313" key="2">
    <source>
        <dbReference type="EMBL" id="MCH7412363.1"/>
    </source>
</evidence>